<keyword evidence="2" id="KW-1185">Reference proteome</keyword>
<dbReference type="InterPro" id="IPR050834">
    <property type="entry name" value="Glycosyltransf_2"/>
</dbReference>
<dbReference type="SUPFAM" id="SSF53448">
    <property type="entry name" value="Nucleotide-diphospho-sugar transferases"/>
    <property type="match status" value="1"/>
</dbReference>
<protein>
    <submittedName>
        <fullName evidence="1">Glycosyltransferase</fullName>
    </submittedName>
</protein>
<dbReference type="InterPro" id="IPR029044">
    <property type="entry name" value="Nucleotide-diphossugar_trans"/>
</dbReference>
<sequence>MLRMSANPTVAVLLAAFEGEVWIAEQVSSILDQQDVQVALYISVDPGQDGTLSWCQQLAERDSRVTLLPQQRAGSAAANFLRLIRDVPAETADYVSFADQDDIWRPDKLIAGIKLLQISNASGYSSDVDAFWPDGRQQRIVKSQPQREYDYLCESPGPGCTFVLTKALYTALQGFVAQHQSALNTLHFHDWLIYAFARASGYQWVIDSESYMAYRQHANNEQGANVGVLHKLKRFKALLGGRWFGQMQLLAKLLADRDPAAQQVADAFARGRMGYWTLFCWAPKLRRAKFEQWVWAFACLLTVLLGPPRS</sequence>
<gene>
    <name evidence="1" type="ORF">EOE65_11810</name>
</gene>
<proteinExistence type="predicted"/>
<dbReference type="Pfam" id="PF13641">
    <property type="entry name" value="Glyco_tranf_2_3"/>
    <property type="match status" value="1"/>
</dbReference>
<dbReference type="GO" id="GO:0016740">
    <property type="term" value="F:transferase activity"/>
    <property type="evidence" value="ECO:0007669"/>
    <property type="project" value="UniProtKB-KW"/>
</dbReference>
<dbReference type="PANTHER" id="PTHR43685">
    <property type="entry name" value="GLYCOSYLTRANSFERASE"/>
    <property type="match status" value="1"/>
</dbReference>
<evidence type="ECO:0000313" key="1">
    <source>
        <dbReference type="EMBL" id="RVU30324.1"/>
    </source>
</evidence>
<name>A0A437Q723_9GAMM</name>
<accession>A0A437Q723</accession>
<dbReference type="EMBL" id="SACQ01000005">
    <property type="protein sequence ID" value="RVU30324.1"/>
    <property type="molecule type" value="Genomic_DNA"/>
</dbReference>
<reference evidence="1 2" key="1">
    <citation type="submission" date="2019-01" db="EMBL/GenBank/DDBJ databases">
        <authorList>
            <person name="Chen W.-M."/>
        </authorList>
    </citation>
    <scope>NUCLEOTIDE SEQUENCE [LARGE SCALE GENOMIC DNA]</scope>
    <source>
        <strain evidence="1 2">HPM-16</strain>
    </source>
</reference>
<dbReference type="Proteomes" id="UP000282818">
    <property type="component" value="Unassembled WGS sequence"/>
</dbReference>
<comment type="caution">
    <text evidence="1">The sequence shown here is derived from an EMBL/GenBank/DDBJ whole genome shotgun (WGS) entry which is preliminary data.</text>
</comment>
<organism evidence="1 2">
    <name type="scientific">Neptunomonas marina</name>
    <dbReference type="NCBI Taxonomy" id="1815562"/>
    <lineage>
        <taxon>Bacteria</taxon>
        <taxon>Pseudomonadati</taxon>
        <taxon>Pseudomonadota</taxon>
        <taxon>Gammaproteobacteria</taxon>
        <taxon>Oceanospirillales</taxon>
        <taxon>Oceanospirillaceae</taxon>
        <taxon>Neptunomonas</taxon>
    </lineage>
</organism>
<dbReference type="AlphaFoldDB" id="A0A437Q723"/>
<evidence type="ECO:0000313" key="2">
    <source>
        <dbReference type="Proteomes" id="UP000282818"/>
    </source>
</evidence>
<keyword evidence="1" id="KW-0808">Transferase</keyword>
<dbReference type="PANTHER" id="PTHR43685:SF2">
    <property type="entry name" value="GLYCOSYLTRANSFERASE 2-LIKE DOMAIN-CONTAINING PROTEIN"/>
    <property type="match status" value="1"/>
</dbReference>
<dbReference type="Gene3D" id="3.90.550.10">
    <property type="entry name" value="Spore Coat Polysaccharide Biosynthesis Protein SpsA, Chain A"/>
    <property type="match status" value="1"/>
</dbReference>